<dbReference type="GO" id="GO:0015144">
    <property type="term" value="F:carbohydrate transmembrane transporter activity"/>
    <property type="evidence" value="ECO:0007669"/>
    <property type="project" value="InterPro"/>
</dbReference>
<evidence type="ECO:0000256" key="5">
    <source>
        <dbReference type="ARBA" id="ARBA00023136"/>
    </source>
</evidence>
<evidence type="ECO:0000256" key="3">
    <source>
        <dbReference type="ARBA" id="ARBA00022692"/>
    </source>
</evidence>
<evidence type="ECO:0000256" key="4">
    <source>
        <dbReference type="ARBA" id="ARBA00022989"/>
    </source>
</evidence>
<accession>A0A1I7X7P2</accession>
<dbReference type="PANTHER" id="PTHR16119:SF13">
    <property type="entry name" value="TRANSMEMBRANE PROTEIN 144 HOMOLOG"/>
    <property type="match status" value="1"/>
</dbReference>
<feature type="transmembrane region" description="Helical" evidence="6">
    <location>
        <begin position="61"/>
        <end position="81"/>
    </location>
</feature>
<reference evidence="8" key="1">
    <citation type="submission" date="2016-11" db="UniProtKB">
        <authorList>
            <consortium name="WormBaseParasite"/>
        </authorList>
    </citation>
    <scope>IDENTIFICATION</scope>
</reference>
<keyword evidence="5 6" id="KW-0472">Membrane</keyword>
<organism evidence="7 8">
    <name type="scientific">Heterorhabditis bacteriophora</name>
    <name type="common">Entomopathogenic nematode worm</name>
    <dbReference type="NCBI Taxonomy" id="37862"/>
    <lineage>
        <taxon>Eukaryota</taxon>
        <taxon>Metazoa</taxon>
        <taxon>Ecdysozoa</taxon>
        <taxon>Nematoda</taxon>
        <taxon>Chromadorea</taxon>
        <taxon>Rhabditida</taxon>
        <taxon>Rhabditina</taxon>
        <taxon>Rhabditomorpha</taxon>
        <taxon>Strongyloidea</taxon>
        <taxon>Heterorhabditidae</taxon>
        <taxon>Heterorhabditis</taxon>
    </lineage>
</organism>
<feature type="transmembrane region" description="Helical" evidence="6">
    <location>
        <begin position="36"/>
        <end position="55"/>
    </location>
</feature>
<feature type="transmembrane region" description="Helical" evidence="6">
    <location>
        <begin position="283"/>
        <end position="302"/>
    </location>
</feature>
<comment type="similarity">
    <text evidence="2">Belongs to the TMEM144 family.</text>
</comment>
<feature type="transmembrane region" description="Helical" evidence="6">
    <location>
        <begin position="251"/>
        <end position="271"/>
    </location>
</feature>
<proteinExistence type="inferred from homology"/>
<comment type="subcellular location">
    <subcellularLocation>
        <location evidence="1">Membrane</location>
        <topology evidence="1">Multi-pass membrane protein</topology>
    </subcellularLocation>
</comment>
<name>A0A1I7X7P2_HETBA</name>
<feature type="transmembrane region" description="Helical" evidence="6">
    <location>
        <begin position="179"/>
        <end position="203"/>
    </location>
</feature>
<evidence type="ECO:0000313" key="7">
    <source>
        <dbReference type="Proteomes" id="UP000095283"/>
    </source>
</evidence>
<dbReference type="AlphaFoldDB" id="A0A1I7X7P2"/>
<feature type="transmembrane region" description="Helical" evidence="6">
    <location>
        <begin position="6"/>
        <end position="24"/>
    </location>
</feature>
<feature type="transmembrane region" description="Helical" evidence="6">
    <location>
        <begin position="215"/>
        <end position="239"/>
    </location>
</feature>
<keyword evidence="4 6" id="KW-1133">Transmembrane helix</keyword>
<dbReference type="PANTHER" id="PTHR16119">
    <property type="entry name" value="TRANSMEMBRANE PROTEIN 144"/>
    <property type="match status" value="1"/>
</dbReference>
<protein>
    <submittedName>
        <fullName evidence="8">Transmembrane protein 144</fullName>
    </submittedName>
</protein>
<feature type="transmembrane region" description="Helical" evidence="6">
    <location>
        <begin position="123"/>
        <end position="142"/>
    </location>
</feature>
<dbReference type="InterPro" id="IPR010651">
    <property type="entry name" value="Sugar_transport"/>
</dbReference>
<evidence type="ECO:0000313" key="8">
    <source>
        <dbReference type="WBParaSite" id="Hba_13642"/>
    </source>
</evidence>
<dbReference type="Pfam" id="PF07857">
    <property type="entry name" value="TMEM144"/>
    <property type="match status" value="1"/>
</dbReference>
<dbReference type="InterPro" id="IPR012435">
    <property type="entry name" value="TMEM144"/>
</dbReference>
<dbReference type="Proteomes" id="UP000095283">
    <property type="component" value="Unplaced"/>
</dbReference>
<keyword evidence="3 6" id="KW-0812">Transmembrane</keyword>
<evidence type="ECO:0000256" key="6">
    <source>
        <dbReference type="SAM" id="Phobius"/>
    </source>
</evidence>
<sequence>MEQSVPIGIISGIVSTVTFGSTYVPVRWFEAGDGLYFQWLMAIGQFMVGMVVLASSGWPPIYPVAMLGGVFFTLGNALTVYIMDGLGMAIGSLMWNTVTCVCGWAVSRFGLFGTPKMIPHDNIMNVIGVLIVCVGGCFFATIKHHPMKVRPAPWQFDIILEDEKVEALQTNSSKLGKRLLCLFLTVVVGAFYGNVLTPINYLITKSGETGMPADVAPYFFSHCIGAVLTATIIFMFYSIYRKNRPFINPEITLPSLTSGIIYGIAMCTFFMANQHLGQGKWDVIQLITGIIVTIIGIALTSVSKVNFQ</sequence>
<evidence type="ECO:0000256" key="1">
    <source>
        <dbReference type="ARBA" id="ARBA00004141"/>
    </source>
</evidence>
<evidence type="ECO:0000256" key="2">
    <source>
        <dbReference type="ARBA" id="ARBA00005731"/>
    </source>
</evidence>
<dbReference type="WBParaSite" id="Hba_13642">
    <property type="protein sequence ID" value="Hba_13642"/>
    <property type="gene ID" value="Hba_13642"/>
</dbReference>
<dbReference type="GO" id="GO:0016020">
    <property type="term" value="C:membrane"/>
    <property type="evidence" value="ECO:0007669"/>
    <property type="project" value="UniProtKB-SubCell"/>
</dbReference>
<keyword evidence="7" id="KW-1185">Reference proteome</keyword>